<evidence type="ECO:0000313" key="10">
    <source>
        <dbReference type="EMBL" id="PWK34871.1"/>
    </source>
</evidence>
<dbReference type="EMBL" id="QGGT01000002">
    <property type="protein sequence ID" value="PWK34871.1"/>
    <property type="molecule type" value="Genomic_DNA"/>
</dbReference>
<dbReference type="AlphaFoldDB" id="A0A316ERM9"/>
<evidence type="ECO:0000256" key="6">
    <source>
        <dbReference type="ARBA" id="ARBA00022741"/>
    </source>
</evidence>
<dbReference type="SMART" id="SM00382">
    <property type="entry name" value="AAA"/>
    <property type="match status" value="2"/>
</dbReference>
<dbReference type="InterPro" id="IPR003439">
    <property type="entry name" value="ABC_transporter-like_ATP-bd"/>
</dbReference>
<dbReference type="PROSITE" id="PS50893">
    <property type="entry name" value="ABC_TRANSPORTER_2"/>
    <property type="match status" value="2"/>
</dbReference>
<feature type="domain" description="ABC transporter" evidence="9">
    <location>
        <begin position="295"/>
        <end position="538"/>
    </location>
</feature>
<dbReference type="SUPFAM" id="SSF52540">
    <property type="entry name" value="P-loop containing nucleoside triphosphate hydrolases"/>
    <property type="match status" value="2"/>
</dbReference>
<dbReference type="Pfam" id="PF00005">
    <property type="entry name" value="ABC_tran"/>
    <property type="match status" value="2"/>
</dbReference>
<keyword evidence="11" id="KW-1185">Reference proteome</keyword>
<evidence type="ECO:0000259" key="9">
    <source>
        <dbReference type="PROSITE" id="PS50893"/>
    </source>
</evidence>
<evidence type="ECO:0000256" key="5">
    <source>
        <dbReference type="ARBA" id="ARBA00022519"/>
    </source>
</evidence>
<accession>A0A316ERM9</accession>
<evidence type="ECO:0000256" key="4">
    <source>
        <dbReference type="ARBA" id="ARBA00022475"/>
    </source>
</evidence>
<sequence>MSRAIEQDSPPVLEVRHLTVRLPDGGDRRHAVQDVSLTVRPRETVCIVGESGSGKSVTSSAVMGLLPRDVLKVESGQILLAGQDITRASPAELQALRGHRMAMIFQEPMTALNPLMRIGDQIAEVFTFHAKDMDAAARDRRVLALLADVHLPQPETIRHAYPHQLSGGQRQRVMIAMALAMEPGLIIADEPTTALDVTSQAQVLRLLKELSGHHDNGVLFITHDFDVVAEIADRVIVMQSGRIVEQGTADEVLNRPRHAYTQRLLDARPRGDFRAPPLPESAPTALAVRDLTMRFETRSMFRSRRRSVLALDAVSLSVRRGETLGIVGESGSGKSTLGRCIARFNTPTSGDIELDGQSLSTMDRHASRAWRKRVQMVFQDPFRSFNPRLTIGRTLAEGPMNFAKNVGASHADVQARMREMLQLVSMDVSALDRYPHEFSGGQRQRLSIARALMMDPEILIADEAVSALDVSVQAQILDLLESIRERLGVSIVFITHDLRVAARLCHRIVVMQRGQIVEAGSARDVFLRPQSAYTRDLVAAIPGQQGAEATGASAAALAGQQLPAGGSPAFMEARFA</sequence>
<keyword evidence="7 10" id="KW-0067">ATP-binding</keyword>
<dbReference type="GO" id="GO:0005886">
    <property type="term" value="C:plasma membrane"/>
    <property type="evidence" value="ECO:0007669"/>
    <property type="project" value="UniProtKB-SubCell"/>
</dbReference>
<name>A0A316ERM9_9BURK</name>
<evidence type="ECO:0000313" key="11">
    <source>
        <dbReference type="Proteomes" id="UP000245754"/>
    </source>
</evidence>
<comment type="similarity">
    <text evidence="2">Belongs to the ABC transporter superfamily.</text>
</comment>
<keyword evidence="4" id="KW-1003">Cell membrane</keyword>
<evidence type="ECO:0000256" key="1">
    <source>
        <dbReference type="ARBA" id="ARBA00004417"/>
    </source>
</evidence>
<dbReference type="GO" id="GO:0005524">
    <property type="term" value="F:ATP binding"/>
    <property type="evidence" value="ECO:0007669"/>
    <property type="project" value="UniProtKB-KW"/>
</dbReference>
<evidence type="ECO:0000256" key="3">
    <source>
        <dbReference type="ARBA" id="ARBA00022448"/>
    </source>
</evidence>
<evidence type="ECO:0000256" key="7">
    <source>
        <dbReference type="ARBA" id="ARBA00022840"/>
    </source>
</evidence>
<dbReference type="InterPro" id="IPR017871">
    <property type="entry name" value="ABC_transporter-like_CS"/>
</dbReference>
<feature type="domain" description="ABC transporter" evidence="9">
    <location>
        <begin position="13"/>
        <end position="265"/>
    </location>
</feature>
<dbReference type="PROSITE" id="PS00211">
    <property type="entry name" value="ABC_TRANSPORTER_1"/>
    <property type="match status" value="2"/>
</dbReference>
<dbReference type="InterPro" id="IPR027417">
    <property type="entry name" value="P-loop_NTPase"/>
</dbReference>
<comment type="subcellular location">
    <subcellularLocation>
        <location evidence="1">Cell inner membrane</location>
        <topology evidence="1">Peripheral membrane protein</topology>
    </subcellularLocation>
</comment>
<dbReference type="CDD" id="cd03257">
    <property type="entry name" value="ABC_NikE_OppD_transporters"/>
    <property type="match status" value="2"/>
</dbReference>
<keyword evidence="8" id="KW-0472">Membrane</keyword>
<dbReference type="GO" id="GO:0015833">
    <property type="term" value="P:peptide transport"/>
    <property type="evidence" value="ECO:0007669"/>
    <property type="project" value="InterPro"/>
</dbReference>
<keyword evidence="5" id="KW-0997">Cell inner membrane</keyword>
<dbReference type="InterPro" id="IPR050388">
    <property type="entry name" value="ABC_Ni/Peptide_Import"/>
</dbReference>
<dbReference type="NCBIfam" id="NF007739">
    <property type="entry name" value="PRK10419.1"/>
    <property type="match status" value="2"/>
</dbReference>
<comment type="caution">
    <text evidence="10">The sequence shown here is derived from an EMBL/GenBank/DDBJ whole genome shotgun (WGS) entry which is preliminary data.</text>
</comment>
<dbReference type="PANTHER" id="PTHR43297:SF2">
    <property type="entry name" value="DIPEPTIDE TRANSPORT ATP-BINDING PROTEIN DPPD"/>
    <property type="match status" value="1"/>
</dbReference>
<dbReference type="InterPro" id="IPR013563">
    <property type="entry name" value="Oligopep_ABC_C"/>
</dbReference>
<keyword evidence="6" id="KW-0547">Nucleotide-binding</keyword>
<proteinExistence type="inferred from homology"/>
<evidence type="ECO:0000256" key="2">
    <source>
        <dbReference type="ARBA" id="ARBA00005417"/>
    </source>
</evidence>
<dbReference type="GO" id="GO:0055085">
    <property type="term" value="P:transmembrane transport"/>
    <property type="evidence" value="ECO:0007669"/>
    <property type="project" value="UniProtKB-ARBA"/>
</dbReference>
<dbReference type="PANTHER" id="PTHR43297">
    <property type="entry name" value="OLIGOPEPTIDE TRANSPORT ATP-BINDING PROTEIN APPD"/>
    <property type="match status" value="1"/>
</dbReference>
<dbReference type="InterPro" id="IPR003593">
    <property type="entry name" value="AAA+_ATPase"/>
</dbReference>
<dbReference type="RefSeq" id="WP_109582982.1">
    <property type="nucleotide sequence ID" value="NZ_QGGT01000002.1"/>
</dbReference>
<organism evidence="10 11">
    <name type="scientific">Cupriavidus plantarum</name>
    <dbReference type="NCBI Taxonomy" id="942865"/>
    <lineage>
        <taxon>Bacteria</taxon>
        <taxon>Pseudomonadati</taxon>
        <taxon>Pseudomonadota</taxon>
        <taxon>Betaproteobacteria</taxon>
        <taxon>Burkholderiales</taxon>
        <taxon>Burkholderiaceae</taxon>
        <taxon>Cupriavidus</taxon>
    </lineage>
</organism>
<reference evidence="10 11" key="1">
    <citation type="submission" date="2018-05" db="EMBL/GenBank/DDBJ databases">
        <title>Genomic Encyclopedia of Type Strains, Phase IV (KMG-V): Genome sequencing to study the core and pangenomes of soil and plant-associated prokaryotes.</title>
        <authorList>
            <person name="Whitman W."/>
        </authorList>
    </citation>
    <scope>NUCLEOTIDE SEQUENCE [LARGE SCALE GENOMIC DNA]</scope>
    <source>
        <strain evidence="10 11">SLV-132</strain>
    </source>
</reference>
<dbReference type="FunFam" id="3.40.50.300:FF:000016">
    <property type="entry name" value="Oligopeptide ABC transporter ATP-binding component"/>
    <property type="match status" value="1"/>
</dbReference>
<dbReference type="NCBIfam" id="NF008453">
    <property type="entry name" value="PRK11308.1"/>
    <property type="match status" value="2"/>
</dbReference>
<dbReference type="Pfam" id="PF08352">
    <property type="entry name" value="oligo_HPY"/>
    <property type="match status" value="1"/>
</dbReference>
<dbReference type="Gene3D" id="3.40.50.300">
    <property type="entry name" value="P-loop containing nucleotide triphosphate hydrolases"/>
    <property type="match status" value="2"/>
</dbReference>
<dbReference type="Proteomes" id="UP000245754">
    <property type="component" value="Unassembled WGS sequence"/>
</dbReference>
<keyword evidence="3" id="KW-0813">Transport</keyword>
<dbReference type="GO" id="GO:0016887">
    <property type="term" value="F:ATP hydrolysis activity"/>
    <property type="evidence" value="ECO:0007669"/>
    <property type="project" value="InterPro"/>
</dbReference>
<evidence type="ECO:0000256" key="8">
    <source>
        <dbReference type="ARBA" id="ARBA00023136"/>
    </source>
</evidence>
<gene>
    <name evidence="10" type="ORF">C7419_102144</name>
</gene>
<protein>
    <submittedName>
        <fullName evidence="10">Peptide/nickel transport system ATP-binding protein</fullName>
    </submittedName>
</protein>